<protein>
    <submittedName>
        <fullName evidence="1">Uncharacterized protein</fullName>
    </submittedName>
</protein>
<sequence>MRPLKLGLCTVCFFPTPFSRKPECQRKCIKK</sequence>
<reference evidence="1" key="2">
    <citation type="journal article" date="2015" name="Fish Shellfish Immunol.">
        <title>Early steps in the European eel (Anguilla anguilla)-Vibrio vulnificus interaction in the gills: Role of the RtxA13 toxin.</title>
        <authorList>
            <person name="Callol A."/>
            <person name="Pajuelo D."/>
            <person name="Ebbesson L."/>
            <person name="Teles M."/>
            <person name="MacKenzie S."/>
            <person name="Amaro C."/>
        </authorList>
    </citation>
    <scope>NUCLEOTIDE SEQUENCE</scope>
</reference>
<reference evidence="1" key="1">
    <citation type="submission" date="2014-11" db="EMBL/GenBank/DDBJ databases">
        <authorList>
            <person name="Amaro Gonzalez C."/>
        </authorList>
    </citation>
    <scope>NUCLEOTIDE SEQUENCE</scope>
</reference>
<dbReference type="EMBL" id="GBXM01080968">
    <property type="protein sequence ID" value="JAH27609.1"/>
    <property type="molecule type" value="Transcribed_RNA"/>
</dbReference>
<dbReference type="AlphaFoldDB" id="A0A0E9RET7"/>
<evidence type="ECO:0000313" key="1">
    <source>
        <dbReference type="EMBL" id="JAH27609.1"/>
    </source>
</evidence>
<accession>A0A0E9RET7</accession>
<organism evidence="1">
    <name type="scientific">Anguilla anguilla</name>
    <name type="common">European freshwater eel</name>
    <name type="synonym">Muraena anguilla</name>
    <dbReference type="NCBI Taxonomy" id="7936"/>
    <lineage>
        <taxon>Eukaryota</taxon>
        <taxon>Metazoa</taxon>
        <taxon>Chordata</taxon>
        <taxon>Craniata</taxon>
        <taxon>Vertebrata</taxon>
        <taxon>Euteleostomi</taxon>
        <taxon>Actinopterygii</taxon>
        <taxon>Neopterygii</taxon>
        <taxon>Teleostei</taxon>
        <taxon>Anguilliformes</taxon>
        <taxon>Anguillidae</taxon>
        <taxon>Anguilla</taxon>
    </lineage>
</organism>
<proteinExistence type="predicted"/>
<name>A0A0E9RET7_ANGAN</name>